<keyword evidence="5" id="KW-0067">ATP-binding</keyword>
<feature type="domain" description="Helicase ATP-binding" evidence="9">
    <location>
        <begin position="157"/>
        <end position="302"/>
    </location>
</feature>
<name>A0A9D2I9G9_9FIRM</name>
<feature type="compositionally biased region" description="Basic and acidic residues" evidence="8">
    <location>
        <begin position="676"/>
        <end position="693"/>
    </location>
</feature>
<dbReference type="InterPro" id="IPR001650">
    <property type="entry name" value="Helicase_C-like"/>
</dbReference>
<dbReference type="GO" id="GO:0005524">
    <property type="term" value="F:ATP binding"/>
    <property type="evidence" value="ECO:0007669"/>
    <property type="project" value="UniProtKB-KW"/>
</dbReference>
<feature type="domain" description="Helicase C-terminal" evidence="10">
    <location>
        <begin position="315"/>
        <end position="467"/>
    </location>
</feature>
<sequence>MVQKEKLAQFYFNQYRDWAKAFKKKNNDGKKTYEQRIDRLLDDMKTPRNRLSQAHLEEFHRQLRNVAYFAFREGNRFAIMKIRDLLLEELVRLDLETMRPEDRELITARFLDYLREEKPYEICQRTMGRLAASYAGAGIRGQIIDMVPARPETEFQQTRQMTRHFVLHIGPTNCGKTFQALERLRQAESGVYLGPLRLLALEVYEKIKDAGIPCTMLTGEERIYEDDSRIISSTVEMLDIDQKYEVAVIDEAQMIADPDRGHSWTRAILGVQAQEIHVCMSPAAERVVTHLISLCGDTYEIHRYERKTALVCEDVPVRFPEDVKEGDALIVFTKRAVLDIAGRLERNGIRASVIYGSLPPEIRRRQIRLFSSHQTKVVVSTDAIGMGLNLPVKRIVFIQTDKFDGRQTRPLKVSEIRQIAGRAGRYGIYDTGYVSAVGEEGLDFIRTHFDEPEPEIDHVSLGFPQVLLDMDEPLDAVLKIWKSVETPPPFEKISIEEVLFLYEKAFKDRKEIDGFEDKHMLYRMLTCSLDIKNRDIVDLWLYYCKTYTADVSLHFPSLMMCSDNGLMKYETFYKMLDLYYQFSIRLGKEIDADRLSAEREKTEETIMRYLTKDKKDYIRKCQYCGALLPLSAQGRICDSCYAQMKGNRSLFARRRGAGKGSAVAEERKKRTGGSGTEEKRKRAESAGQEEKRKCNASTEGSLDGNAKKKHRRRRPRRKKSAAAAAQQPESAVL</sequence>
<keyword evidence="4 11" id="KW-0347">Helicase</keyword>
<evidence type="ECO:0000256" key="2">
    <source>
        <dbReference type="ARBA" id="ARBA00022741"/>
    </source>
</evidence>
<dbReference type="SMART" id="SM00490">
    <property type="entry name" value="HELICc"/>
    <property type="match status" value="1"/>
</dbReference>
<dbReference type="GO" id="GO:0003724">
    <property type="term" value="F:RNA helicase activity"/>
    <property type="evidence" value="ECO:0007669"/>
    <property type="project" value="UniProtKB-EC"/>
</dbReference>
<comment type="catalytic activity">
    <reaction evidence="7">
        <text>ATP + H2O = ADP + phosphate + H(+)</text>
        <dbReference type="Rhea" id="RHEA:13065"/>
        <dbReference type="ChEBI" id="CHEBI:15377"/>
        <dbReference type="ChEBI" id="CHEBI:15378"/>
        <dbReference type="ChEBI" id="CHEBI:30616"/>
        <dbReference type="ChEBI" id="CHEBI:43474"/>
        <dbReference type="ChEBI" id="CHEBI:456216"/>
        <dbReference type="EC" id="3.6.4.13"/>
    </reaction>
</comment>
<evidence type="ECO:0000256" key="5">
    <source>
        <dbReference type="ARBA" id="ARBA00022840"/>
    </source>
</evidence>
<protein>
    <recommendedName>
        <fullName evidence="1">RNA helicase</fullName>
        <ecNumber evidence="1">3.6.4.13</ecNumber>
    </recommendedName>
</protein>
<dbReference type="GO" id="GO:0016787">
    <property type="term" value="F:hydrolase activity"/>
    <property type="evidence" value="ECO:0007669"/>
    <property type="project" value="UniProtKB-KW"/>
</dbReference>
<reference evidence="11" key="2">
    <citation type="submission" date="2021-04" db="EMBL/GenBank/DDBJ databases">
        <authorList>
            <person name="Gilroy R."/>
        </authorList>
    </citation>
    <scope>NUCLEOTIDE SEQUENCE</scope>
    <source>
        <strain evidence="11">CHK179-7159</strain>
    </source>
</reference>
<evidence type="ECO:0000256" key="8">
    <source>
        <dbReference type="SAM" id="MobiDB-lite"/>
    </source>
</evidence>
<keyword evidence="2" id="KW-0547">Nucleotide-binding</keyword>
<dbReference type="Pfam" id="PF00271">
    <property type="entry name" value="Helicase_C"/>
    <property type="match status" value="1"/>
</dbReference>
<organism evidence="11 12">
    <name type="scientific">Candidatus Eisenbergiella merdipullorum</name>
    <dbReference type="NCBI Taxonomy" id="2838553"/>
    <lineage>
        <taxon>Bacteria</taxon>
        <taxon>Bacillati</taxon>
        <taxon>Bacillota</taxon>
        <taxon>Clostridia</taxon>
        <taxon>Lachnospirales</taxon>
        <taxon>Lachnospiraceae</taxon>
        <taxon>Eisenbergiella</taxon>
    </lineage>
</organism>
<dbReference type="InterPro" id="IPR014001">
    <property type="entry name" value="Helicase_ATP-bd"/>
</dbReference>
<dbReference type="PROSITE" id="PS51194">
    <property type="entry name" value="HELICASE_CTER"/>
    <property type="match status" value="1"/>
</dbReference>
<evidence type="ECO:0000259" key="10">
    <source>
        <dbReference type="PROSITE" id="PS51194"/>
    </source>
</evidence>
<dbReference type="FunFam" id="3.40.50.300:FF:000269">
    <property type="entry name" value="ATP-dependent RNA helicase SUPV3L1, mitochondrial"/>
    <property type="match status" value="1"/>
</dbReference>
<dbReference type="InterPro" id="IPR050699">
    <property type="entry name" value="RNA-DNA_Helicase"/>
</dbReference>
<comment type="caution">
    <text evidence="11">The sequence shown here is derived from an EMBL/GenBank/DDBJ whole genome shotgun (WGS) entry which is preliminary data.</text>
</comment>
<evidence type="ECO:0000256" key="4">
    <source>
        <dbReference type="ARBA" id="ARBA00022806"/>
    </source>
</evidence>
<keyword evidence="3" id="KW-0378">Hydrolase</keyword>
<evidence type="ECO:0000256" key="1">
    <source>
        <dbReference type="ARBA" id="ARBA00012552"/>
    </source>
</evidence>
<dbReference type="SUPFAM" id="SSF52540">
    <property type="entry name" value="P-loop containing nucleoside triphosphate hydrolases"/>
    <property type="match status" value="1"/>
</dbReference>
<accession>A0A9D2I9G9</accession>
<dbReference type="Gene3D" id="3.40.50.300">
    <property type="entry name" value="P-loop containing nucleotide triphosphate hydrolases"/>
    <property type="match status" value="2"/>
</dbReference>
<dbReference type="Pfam" id="PF22527">
    <property type="entry name" value="DEXQc_Suv3"/>
    <property type="match status" value="1"/>
</dbReference>
<dbReference type="EC" id="3.6.4.13" evidence="1"/>
<dbReference type="InterPro" id="IPR055206">
    <property type="entry name" value="DEXQc_SUV3"/>
</dbReference>
<dbReference type="InterPro" id="IPR027417">
    <property type="entry name" value="P-loop_NTPase"/>
</dbReference>
<evidence type="ECO:0000313" key="11">
    <source>
        <dbReference type="EMBL" id="HJA94780.1"/>
    </source>
</evidence>
<dbReference type="PANTHER" id="PTHR12131">
    <property type="entry name" value="ATP-DEPENDENT RNA AND DNA HELICASE"/>
    <property type="match status" value="1"/>
</dbReference>
<evidence type="ECO:0000313" key="12">
    <source>
        <dbReference type="Proteomes" id="UP000886858"/>
    </source>
</evidence>
<proteinExistence type="predicted"/>
<evidence type="ECO:0000256" key="3">
    <source>
        <dbReference type="ARBA" id="ARBA00022801"/>
    </source>
</evidence>
<dbReference type="Proteomes" id="UP000886858">
    <property type="component" value="Unassembled WGS sequence"/>
</dbReference>
<keyword evidence="6" id="KW-0809">Transit peptide</keyword>
<feature type="region of interest" description="Disordered" evidence="8">
    <location>
        <begin position="653"/>
        <end position="733"/>
    </location>
</feature>
<dbReference type="InterPro" id="IPR044774">
    <property type="entry name" value="Suv3_DEXQc"/>
</dbReference>
<dbReference type="PROSITE" id="PS51192">
    <property type="entry name" value="HELICASE_ATP_BIND_1"/>
    <property type="match status" value="1"/>
</dbReference>
<dbReference type="CDD" id="cd17913">
    <property type="entry name" value="DEXQc_Suv3"/>
    <property type="match status" value="1"/>
</dbReference>
<dbReference type="SMART" id="SM00487">
    <property type="entry name" value="DEXDc"/>
    <property type="match status" value="1"/>
</dbReference>
<evidence type="ECO:0000256" key="6">
    <source>
        <dbReference type="ARBA" id="ARBA00022946"/>
    </source>
</evidence>
<feature type="compositionally biased region" description="Basic residues" evidence="8">
    <location>
        <begin position="707"/>
        <end position="720"/>
    </location>
</feature>
<dbReference type="PANTHER" id="PTHR12131:SF1">
    <property type="entry name" value="ATP-DEPENDENT RNA HELICASE SUPV3L1, MITOCHONDRIAL-RELATED"/>
    <property type="match status" value="1"/>
</dbReference>
<evidence type="ECO:0000256" key="7">
    <source>
        <dbReference type="ARBA" id="ARBA00047984"/>
    </source>
</evidence>
<gene>
    <name evidence="11" type="ORF">H9717_16965</name>
</gene>
<dbReference type="AlphaFoldDB" id="A0A9D2I9G9"/>
<dbReference type="EMBL" id="DWYY01000202">
    <property type="protein sequence ID" value="HJA94780.1"/>
    <property type="molecule type" value="Genomic_DNA"/>
</dbReference>
<evidence type="ECO:0000259" key="9">
    <source>
        <dbReference type="PROSITE" id="PS51192"/>
    </source>
</evidence>
<reference evidence="11" key="1">
    <citation type="journal article" date="2021" name="PeerJ">
        <title>Extensive microbial diversity within the chicken gut microbiome revealed by metagenomics and culture.</title>
        <authorList>
            <person name="Gilroy R."/>
            <person name="Ravi A."/>
            <person name="Getino M."/>
            <person name="Pursley I."/>
            <person name="Horton D.L."/>
            <person name="Alikhan N.F."/>
            <person name="Baker D."/>
            <person name="Gharbi K."/>
            <person name="Hall N."/>
            <person name="Watson M."/>
            <person name="Adriaenssens E.M."/>
            <person name="Foster-Nyarko E."/>
            <person name="Jarju S."/>
            <person name="Secka A."/>
            <person name="Antonio M."/>
            <person name="Oren A."/>
            <person name="Chaudhuri R.R."/>
            <person name="La Ragione R."/>
            <person name="Hildebrand F."/>
            <person name="Pallen M.J."/>
        </authorList>
    </citation>
    <scope>NUCLEOTIDE SEQUENCE</scope>
    <source>
        <strain evidence="11">CHK179-7159</strain>
    </source>
</reference>